<feature type="compositionally biased region" description="Basic and acidic residues" evidence="8">
    <location>
        <begin position="400"/>
        <end position="413"/>
    </location>
</feature>
<dbReference type="InterPro" id="IPR021744">
    <property type="entry name" value="CbiG_N"/>
</dbReference>
<dbReference type="PROSITE" id="PS00840">
    <property type="entry name" value="SUMT_2"/>
    <property type="match status" value="1"/>
</dbReference>
<name>A0A377V7C4_KLEPN</name>
<gene>
    <name evidence="11" type="primary">cbiF</name>
    <name evidence="11" type="ORF">NCTC13443_06105</name>
</gene>
<evidence type="ECO:0000256" key="6">
    <source>
        <dbReference type="ARBA" id="ARBA00022691"/>
    </source>
</evidence>
<evidence type="ECO:0000259" key="10">
    <source>
        <dbReference type="Pfam" id="PF11760"/>
    </source>
</evidence>
<dbReference type="Gene3D" id="3.30.950.10">
    <property type="entry name" value="Methyltransferase, Cobalt-precorrin-4 Transmethylase, Domain 2"/>
    <property type="match status" value="1"/>
</dbReference>
<dbReference type="Pfam" id="PF00590">
    <property type="entry name" value="TP_methylase"/>
    <property type="match status" value="1"/>
</dbReference>
<feature type="domain" description="Tetrapyrrole methylase" evidence="9">
    <location>
        <begin position="10"/>
        <end position="215"/>
    </location>
</feature>
<dbReference type="PANTHER" id="PTHR45790:SF4">
    <property type="entry name" value="COBALT-PRECORRIN-4 C(11)-METHYLTRANSFERASE"/>
    <property type="match status" value="1"/>
</dbReference>
<dbReference type="PROSITE" id="PS00839">
    <property type="entry name" value="SUMT_1"/>
    <property type="match status" value="1"/>
</dbReference>
<evidence type="ECO:0000256" key="5">
    <source>
        <dbReference type="ARBA" id="ARBA00022679"/>
    </source>
</evidence>
<keyword evidence="3" id="KW-0169">Cobalamin biosynthesis</keyword>
<evidence type="ECO:0000313" key="11">
    <source>
        <dbReference type="EMBL" id="STT06157.1"/>
    </source>
</evidence>
<evidence type="ECO:0000256" key="3">
    <source>
        <dbReference type="ARBA" id="ARBA00022573"/>
    </source>
</evidence>
<comment type="pathway">
    <text evidence="1">Cofactor biosynthesis; adenosylcobalamin biosynthesis.</text>
</comment>
<proteinExistence type="inferred from homology"/>
<sequence length="413" mass="44709">MAETFDPHCVWFVGAGPGDRELITLKGYRLLQQAQVVIYAGSLINTELLAYCPPQAECHDSAALHLEQILDLMEAGVKAGKTVVRLQTGDVSLYGSVREQGEELTRRGIRWQVVPGVSAFLGAAAELGVEYTVPEVSQSLIITRLEGRTPVPAREQLEAFASHQTSMAIYLSVQRIHRVAERLVEGGYPATTPVAVIYKATWPESQTVRGTLADIGDKVRDAGIRKTALILVGPSSAMSITTQNCTQRILAMNTVKPESIALFCLTPGGVRLAKRLAAMLPLTCYTSEALQEEGFIPFNGGFASAAREAFSSFSALIFIGATGIAVRVLAPLVNDKLSDPAVVVIDERARHVISLLSGHAGGGQCANPLSRRDARRRPGAHHRHRRQRAGRPRHAGLPAERPDDRFSRGGENR</sequence>
<keyword evidence="5 7" id="KW-0808">Transferase</keyword>
<feature type="region of interest" description="Disordered" evidence="8">
    <location>
        <begin position="360"/>
        <end position="413"/>
    </location>
</feature>
<evidence type="ECO:0000259" key="9">
    <source>
        <dbReference type="Pfam" id="PF00590"/>
    </source>
</evidence>
<dbReference type="InterPro" id="IPR000878">
    <property type="entry name" value="4pyrrol_Mease"/>
</dbReference>
<evidence type="ECO:0000256" key="1">
    <source>
        <dbReference type="ARBA" id="ARBA00004953"/>
    </source>
</evidence>
<dbReference type="InterPro" id="IPR003043">
    <property type="entry name" value="Uropor_MeTrfase_CS"/>
</dbReference>
<dbReference type="InterPro" id="IPR014776">
    <property type="entry name" value="4pyrrole_Mease_sub2"/>
</dbReference>
<evidence type="ECO:0000256" key="8">
    <source>
        <dbReference type="SAM" id="MobiDB-lite"/>
    </source>
</evidence>
<evidence type="ECO:0000313" key="12">
    <source>
        <dbReference type="Proteomes" id="UP000255518"/>
    </source>
</evidence>
<dbReference type="Pfam" id="PF11760">
    <property type="entry name" value="CbiG_N"/>
    <property type="match status" value="1"/>
</dbReference>
<keyword evidence="4 7" id="KW-0489">Methyltransferase</keyword>
<evidence type="ECO:0000256" key="7">
    <source>
        <dbReference type="RuleBase" id="RU003960"/>
    </source>
</evidence>
<dbReference type="GO" id="GO:0032259">
    <property type="term" value="P:methylation"/>
    <property type="evidence" value="ECO:0007669"/>
    <property type="project" value="UniProtKB-KW"/>
</dbReference>
<dbReference type="InterPro" id="IPR035996">
    <property type="entry name" value="4pyrrol_Methylase_sf"/>
</dbReference>
<keyword evidence="6" id="KW-0949">S-adenosyl-L-methionine</keyword>
<organism evidence="11 12">
    <name type="scientific">Klebsiella pneumoniae</name>
    <dbReference type="NCBI Taxonomy" id="573"/>
    <lineage>
        <taxon>Bacteria</taxon>
        <taxon>Pseudomonadati</taxon>
        <taxon>Pseudomonadota</taxon>
        <taxon>Gammaproteobacteria</taxon>
        <taxon>Enterobacterales</taxon>
        <taxon>Enterobacteriaceae</taxon>
        <taxon>Klebsiella/Raoultella group</taxon>
        <taxon>Klebsiella</taxon>
        <taxon>Klebsiella pneumoniae complex</taxon>
    </lineage>
</organism>
<dbReference type="PANTHER" id="PTHR45790">
    <property type="entry name" value="SIROHEME SYNTHASE-RELATED"/>
    <property type="match status" value="1"/>
</dbReference>
<dbReference type="InterPro" id="IPR006362">
    <property type="entry name" value="Cbl_synth_CobM/CibF"/>
</dbReference>
<evidence type="ECO:0000256" key="2">
    <source>
        <dbReference type="ARBA" id="ARBA00005879"/>
    </source>
</evidence>
<dbReference type="InterPro" id="IPR014777">
    <property type="entry name" value="4pyrrole_Mease_sub1"/>
</dbReference>
<dbReference type="Proteomes" id="UP000255518">
    <property type="component" value="Unassembled WGS sequence"/>
</dbReference>
<dbReference type="UniPathway" id="UPA00148"/>
<dbReference type="Gene3D" id="3.40.50.11220">
    <property type="match status" value="1"/>
</dbReference>
<dbReference type="CDD" id="cd11641">
    <property type="entry name" value="Precorrin-4_C11-MT"/>
    <property type="match status" value="1"/>
</dbReference>
<dbReference type="Gene3D" id="3.40.1010.10">
    <property type="entry name" value="Cobalt-precorrin-4 Transmethylase, Domain 1"/>
    <property type="match status" value="1"/>
</dbReference>
<comment type="similarity">
    <text evidence="2 7">Belongs to the precorrin methyltransferase family.</text>
</comment>
<dbReference type="EMBL" id="UGKT01000001">
    <property type="protein sequence ID" value="STT06157.1"/>
    <property type="molecule type" value="Genomic_DNA"/>
</dbReference>
<dbReference type="NCBIfam" id="TIGR01465">
    <property type="entry name" value="cobM_cbiF"/>
    <property type="match status" value="1"/>
</dbReference>
<dbReference type="GO" id="GO:0046026">
    <property type="term" value="F:precorrin-4 C11-methyltransferase activity"/>
    <property type="evidence" value="ECO:0007669"/>
    <property type="project" value="InterPro"/>
</dbReference>
<dbReference type="SUPFAM" id="SSF159672">
    <property type="entry name" value="CbiG N-terminal domain-like"/>
    <property type="match status" value="1"/>
</dbReference>
<feature type="domain" description="Cobalamin synthesis G N-terminal" evidence="10">
    <location>
        <begin position="306"/>
        <end position="367"/>
    </location>
</feature>
<dbReference type="InterPro" id="IPR050161">
    <property type="entry name" value="Siro_Cobalamin_biosynth"/>
</dbReference>
<dbReference type="GO" id="GO:0009236">
    <property type="term" value="P:cobalamin biosynthetic process"/>
    <property type="evidence" value="ECO:0007669"/>
    <property type="project" value="UniProtKB-UniPathway"/>
</dbReference>
<dbReference type="EC" id="2.1.1.-" evidence="11"/>
<dbReference type="InterPro" id="IPR038029">
    <property type="entry name" value="GbiG_N_sf"/>
</dbReference>
<dbReference type="AlphaFoldDB" id="A0A377V7C4"/>
<evidence type="ECO:0000256" key="4">
    <source>
        <dbReference type="ARBA" id="ARBA00022603"/>
    </source>
</evidence>
<protein>
    <submittedName>
        <fullName evidence="11">Cobalt-precorrin-4 C(11)-methyltransferase</fullName>
        <ecNumber evidence="11">2.1.1.-</ecNumber>
    </submittedName>
</protein>
<dbReference type="SUPFAM" id="SSF53790">
    <property type="entry name" value="Tetrapyrrole methylase"/>
    <property type="match status" value="1"/>
</dbReference>
<reference evidence="11 12" key="1">
    <citation type="submission" date="2018-06" db="EMBL/GenBank/DDBJ databases">
        <authorList>
            <consortium name="Pathogen Informatics"/>
            <person name="Doyle S."/>
        </authorList>
    </citation>
    <scope>NUCLEOTIDE SEQUENCE [LARGE SCALE GENOMIC DNA]</scope>
    <source>
        <strain evidence="11 12">NCTC13443</strain>
    </source>
</reference>
<feature type="compositionally biased region" description="Basic residues" evidence="8">
    <location>
        <begin position="373"/>
        <end position="394"/>
    </location>
</feature>
<accession>A0A377V7C4</accession>
<dbReference type="NCBIfam" id="NF012017">
    <property type="entry name" value="PRK15473.1"/>
    <property type="match status" value="1"/>
</dbReference>